<keyword evidence="10" id="KW-1185">Reference proteome</keyword>
<gene>
    <name evidence="9" type="ORF">BG015_012084</name>
</gene>
<feature type="transmembrane region" description="Helical" evidence="7">
    <location>
        <begin position="256"/>
        <end position="279"/>
    </location>
</feature>
<protein>
    <recommendedName>
        <fullName evidence="8">Amino acid transporter transmembrane domain-containing protein</fullName>
    </recommendedName>
</protein>
<feature type="compositionally biased region" description="Basic and acidic residues" evidence="6">
    <location>
        <begin position="20"/>
        <end position="36"/>
    </location>
</feature>
<feature type="transmembrane region" description="Helical" evidence="7">
    <location>
        <begin position="159"/>
        <end position="175"/>
    </location>
</feature>
<evidence type="ECO:0000256" key="6">
    <source>
        <dbReference type="SAM" id="MobiDB-lite"/>
    </source>
</evidence>
<feature type="transmembrane region" description="Helical" evidence="7">
    <location>
        <begin position="116"/>
        <end position="139"/>
    </location>
</feature>
<dbReference type="Proteomes" id="UP000748756">
    <property type="component" value="Unassembled WGS sequence"/>
</dbReference>
<evidence type="ECO:0000256" key="5">
    <source>
        <dbReference type="ARBA" id="ARBA00023136"/>
    </source>
</evidence>
<feature type="transmembrane region" description="Helical" evidence="7">
    <location>
        <begin position="45"/>
        <end position="65"/>
    </location>
</feature>
<dbReference type="Pfam" id="PF01490">
    <property type="entry name" value="Aa_trans"/>
    <property type="match status" value="1"/>
</dbReference>
<dbReference type="InterPro" id="IPR013057">
    <property type="entry name" value="AA_transpt_TM"/>
</dbReference>
<feature type="transmembrane region" description="Helical" evidence="7">
    <location>
        <begin position="401"/>
        <end position="421"/>
    </location>
</feature>
<evidence type="ECO:0000256" key="1">
    <source>
        <dbReference type="ARBA" id="ARBA00004141"/>
    </source>
</evidence>
<evidence type="ECO:0000313" key="9">
    <source>
        <dbReference type="EMBL" id="KAF9154759.1"/>
    </source>
</evidence>
<evidence type="ECO:0000313" key="10">
    <source>
        <dbReference type="Proteomes" id="UP000748756"/>
    </source>
</evidence>
<organism evidence="9 10">
    <name type="scientific">Linnemannia schmuckeri</name>
    <dbReference type="NCBI Taxonomy" id="64567"/>
    <lineage>
        <taxon>Eukaryota</taxon>
        <taxon>Fungi</taxon>
        <taxon>Fungi incertae sedis</taxon>
        <taxon>Mucoromycota</taxon>
        <taxon>Mortierellomycotina</taxon>
        <taxon>Mortierellomycetes</taxon>
        <taxon>Mortierellales</taxon>
        <taxon>Mortierellaceae</taxon>
        <taxon>Linnemannia</taxon>
    </lineage>
</organism>
<dbReference type="PANTHER" id="PTHR22950:SF349">
    <property type="entry name" value="AMINO ACID TRANSPORTER TRANSMEMBRANE DOMAIN-CONTAINING PROTEIN"/>
    <property type="match status" value="1"/>
</dbReference>
<dbReference type="GO" id="GO:0005774">
    <property type="term" value="C:vacuolar membrane"/>
    <property type="evidence" value="ECO:0007669"/>
    <property type="project" value="TreeGrafter"/>
</dbReference>
<reference evidence="9" key="1">
    <citation type="journal article" date="2020" name="Fungal Divers.">
        <title>Resolving the Mortierellaceae phylogeny through synthesis of multi-gene phylogenetics and phylogenomics.</title>
        <authorList>
            <person name="Vandepol N."/>
            <person name="Liber J."/>
            <person name="Desiro A."/>
            <person name="Na H."/>
            <person name="Kennedy M."/>
            <person name="Barry K."/>
            <person name="Grigoriev I.V."/>
            <person name="Miller A.N."/>
            <person name="O'Donnell K."/>
            <person name="Stajich J.E."/>
            <person name="Bonito G."/>
        </authorList>
    </citation>
    <scope>NUCLEOTIDE SEQUENCE</scope>
    <source>
        <strain evidence="9">NRRL 6426</strain>
    </source>
</reference>
<keyword evidence="3 7" id="KW-0812">Transmembrane</keyword>
<dbReference type="GO" id="GO:0015179">
    <property type="term" value="F:L-amino acid transmembrane transporter activity"/>
    <property type="evidence" value="ECO:0007669"/>
    <property type="project" value="TreeGrafter"/>
</dbReference>
<sequence>MDYDLEKKITRSSQEARSVSSDHETGKHNSDLRAERPSQGSSYQAFFNIVCVVAGTGTLGLPYSLAQGGWIGVAILVLSMTMSIYTGILLIKCLYYNGHTRVASYQEVGAHAFGRWGLGAVWFFHTSVIIGVPVMFFILSGTEISALTKESVPGISKEAWIWICCCFVSIPFVFMKTLKEVSLLSIFGVLATAVLVGVATVESIIDFPNRIPFSYDIIVVRNLPTVVATMSVCFGGNVVYMHVEEAMRYPKSFNKVLTWSMIFCCVIYAVVAIPGYITYGPFAKSPILSSLPENASRKVATIMIIAHVLLAAPVLMTAFALEIERIMEVTVQRRGRFGERIWRTLIRLGIMGVVGGIACLVPFFDSFLSLLGAFGNCMLIYVMPIGFYWKLIGWRTMKWYELGWCGIVLVIGLLGCVIGSMDAIKALHRDFTQGRK</sequence>
<feature type="transmembrane region" description="Helical" evidence="7">
    <location>
        <begin position="299"/>
        <end position="323"/>
    </location>
</feature>
<dbReference type="AlphaFoldDB" id="A0A9P5S7X2"/>
<feature type="region of interest" description="Disordered" evidence="6">
    <location>
        <begin position="1"/>
        <end position="37"/>
    </location>
</feature>
<dbReference type="EMBL" id="JAAAUQ010000099">
    <property type="protein sequence ID" value="KAF9154759.1"/>
    <property type="molecule type" value="Genomic_DNA"/>
</dbReference>
<evidence type="ECO:0000256" key="7">
    <source>
        <dbReference type="SAM" id="Phobius"/>
    </source>
</evidence>
<keyword evidence="4 7" id="KW-1133">Transmembrane helix</keyword>
<evidence type="ECO:0000256" key="2">
    <source>
        <dbReference type="ARBA" id="ARBA00008066"/>
    </source>
</evidence>
<accession>A0A9P5S7X2</accession>
<feature type="transmembrane region" description="Helical" evidence="7">
    <location>
        <begin position="71"/>
        <end position="95"/>
    </location>
</feature>
<feature type="transmembrane region" description="Helical" evidence="7">
    <location>
        <begin position="344"/>
        <end position="364"/>
    </location>
</feature>
<feature type="transmembrane region" description="Helical" evidence="7">
    <location>
        <begin position="182"/>
        <end position="205"/>
    </location>
</feature>
<evidence type="ECO:0000256" key="4">
    <source>
        <dbReference type="ARBA" id="ARBA00022989"/>
    </source>
</evidence>
<comment type="subcellular location">
    <subcellularLocation>
        <location evidence="1">Membrane</location>
        <topology evidence="1">Multi-pass membrane protein</topology>
    </subcellularLocation>
</comment>
<evidence type="ECO:0000259" key="8">
    <source>
        <dbReference type="Pfam" id="PF01490"/>
    </source>
</evidence>
<keyword evidence="5 7" id="KW-0472">Membrane</keyword>
<feature type="transmembrane region" description="Helical" evidence="7">
    <location>
        <begin position="370"/>
        <end position="389"/>
    </location>
</feature>
<dbReference type="OrthoDB" id="40134at2759"/>
<feature type="transmembrane region" description="Helical" evidence="7">
    <location>
        <begin position="225"/>
        <end position="244"/>
    </location>
</feature>
<proteinExistence type="inferred from homology"/>
<dbReference type="PANTHER" id="PTHR22950">
    <property type="entry name" value="AMINO ACID TRANSPORTER"/>
    <property type="match status" value="1"/>
</dbReference>
<comment type="caution">
    <text evidence="9">The sequence shown here is derived from an EMBL/GenBank/DDBJ whole genome shotgun (WGS) entry which is preliminary data.</text>
</comment>
<comment type="similarity">
    <text evidence="2">Belongs to the amino acid/polyamine transporter 2 family.</text>
</comment>
<name>A0A9P5S7X2_9FUNG</name>
<evidence type="ECO:0000256" key="3">
    <source>
        <dbReference type="ARBA" id="ARBA00022692"/>
    </source>
</evidence>
<feature type="domain" description="Amino acid transporter transmembrane" evidence="8">
    <location>
        <begin position="39"/>
        <end position="424"/>
    </location>
</feature>